<reference evidence="2" key="1">
    <citation type="journal article" date="2019" name="Int. J. Syst. Evol. Microbiol.">
        <title>The Global Catalogue of Microorganisms (GCM) 10K type strain sequencing project: providing services to taxonomists for standard genome sequencing and annotation.</title>
        <authorList>
            <consortium name="The Broad Institute Genomics Platform"/>
            <consortium name="The Broad Institute Genome Sequencing Center for Infectious Disease"/>
            <person name="Wu L."/>
            <person name="Ma J."/>
        </authorList>
    </citation>
    <scope>NUCLEOTIDE SEQUENCE [LARGE SCALE GENOMIC DNA]</scope>
    <source>
        <strain evidence="2">CCTCC AB 2013263</strain>
    </source>
</reference>
<dbReference type="RefSeq" id="WP_380075393.1">
    <property type="nucleotide sequence ID" value="NZ_JBHRZF010000004.1"/>
</dbReference>
<organism evidence="1 2">
    <name type="scientific">Deinococcus antarcticus</name>
    <dbReference type="NCBI Taxonomy" id="1298767"/>
    <lineage>
        <taxon>Bacteria</taxon>
        <taxon>Thermotogati</taxon>
        <taxon>Deinococcota</taxon>
        <taxon>Deinococci</taxon>
        <taxon>Deinococcales</taxon>
        <taxon>Deinococcaceae</taxon>
        <taxon>Deinococcus</taxon>
    </lineage>
</organism>
<name>A0ABV8A3V8_9DEIO</name>
<protein>
    <submittedName>
        <fullName evidence="1">Uncharacterized protein</fullName>
    </submittedName>
</protein>
<evidence type="ECO:0000313" key="1">
    <source>
        <dbReference type="EMBL" id="MFC3859227.1"/>
    </source>
</evidence>
<sequence length="82" mass="8843">MRLLESEVYRGKQIRIYIVHPGGFTHSAVPALAVRIDGKVIDNQVTLPGISRLGDALEWGHTVVDRLLTGGTGQPALMPSPV</sequence>
<accession>A0ABV8A3V8</accession>
<keyword evidence="2" id="KW-1185">Reference proteome</keyword>
<dbReference type="EMBL" id="JBHRZF010000004">
    <property type="protein sequence ID" value="MFC3859227.1"/>
    <property type="molecule type" value="Genomic_DNA"/>
</dbReference>
<comment type="caution">
    <text evidence="1">The sequence shown here is derived from an EMBL/GenBank/DDBJ whole genome shotgun (WGS) entry which is preliminary data.</text>
</comment>
<proteinExistence type="predicted"/>
<evidence type="ECO:0000313" key="2">
    <source>
        <dbReference type="Proteomes" id="UP001595748"/>
    </source>
</evidence>
<gene>
    <name evidence="1" type="ORF">ACFOPQ_00380</name>
</gene>
<dbReference type="Proteomes" id="UP001595748">
    <property type="component" value="Unassembled WGS sequence"/>
</dbReference>